<evidence type="ECO:0000313" key="3">
    <source>
        <dbReference type="EMBL" id="CAG9798559.1"/>
    </source>
</evidence>
<dbReference type="OrthoDB" id="10263751at2759"/>
<feature type="compositionally biased region" description="Basic residues" evidence="1">
    <location>
        <begin position="507"/>
        <end position="517"/>
    </location>
</feature>
<sequence length="568" mass="65648">MAKKGGIQQLQAELFTDDELEKFLERDGILVIDVYSWAGPCVGMIGYLKKAKLEIGGDHLHLAIARSDSIQKLKRFRNRSEPTWLFCSNGKIVSMMLGCNVPKLMAIIIQELKLEERYKAGDYERIFYEFDQLLPDEHEREVLKQQLEEETLRLEVEQAIQQRKEYIRYVTDQIMEHIVDMGVTMYLPHVMKEAYRRTADIADKMELTSKDRKIVKIKPDMLEVLHFEIENPLPDVILEYLFNKEVLLFLWKLGDTDTRTPEEVLNIFHKTIAVPNIVYDESGEKIISKTPAILESAEYVPGYEPVIEVRQNPNKRITTGAGKKQEQPPPQPALPTHDEKTGQPIKRYTIPPSWTPKNKRANAAFIYIFFRNCTEHFLPPDMPPMPQHLLFVFDAYKRQNIFDICKPYEEDVLAYGYFSTEDIHTCTLIAKTTEKYDTLKPTVNDKLMMKIAKKRSDIAKILAQLGPCYMSKNTLDGKTDCARLFPLEYNVPEEEEQENDSCENGSKKKKRKRRKKREKGEVEDQSQSQTADQVSTQDSEDTLDDLSADEEELNDENDSAPPPSPNPQ</sequence>
<dbReference type="InterPro" id="IPR031827">
    <property type="entry name" value="DUF4746"/>
</dbReference>
<dbReference type="SUPFAM" id="SSF52833">
    <property type="entry name" value="Thioredoxin-like"/>
    <property type="match status" value="1"/>
</dbReference>
<evidence type="ECO:0000256" key="1">
    <source>
        <dbReference type="SAM" id="MobiDB-lite"/>
    </source>
</evidence>
<feature type="region of interest" description="Disordered" evidence="1">
    <location>
        <begin position="318"/>
        <end position="352"/>
    </location>
</feature>
<reference evidence="3" key="2">
    <citation type="submission" date="2022-10" db="EMBL/GenBank/DDBJ databases">
        <authorList>
            <consortium name="ENA_rothamsted_submissions"/>
            <consortium name="culmorum"/>
            <person name="King R."/>
        </authorList>
    </citation>
    <scope>NUCLEOTIDE SEQUENCE</scope>
</reference>
<dbReference type="InterPro" id="IPR036249">
    <property type="entry name" value="Thioredoxin-like_sf"/>
</dbReference>
<reference evidence="3" key="1">
    <citation type="submission" date="2022-01" db="EMBL/GenBank/DDBJ databases">
        <authorList>
            <person name="King R."/>
        </authorList>
    </citation>
    <scope>NUCLEOTIDE SEQUENCE</scope>
</reference>
<feature type="domain" description="DUF4746" evidence="2">
    <location>
        <begin position="339"/>
        <end position="497"/>
    </location>
</feature>
<evidence type="ECO:0000259" key="2">
    <source>
        <dbReference type="Pfam" id="PF15928"/>
    </source>
</evidence>
<organism evidence="3 4">
    <name type="scientific">Chironomus riparius</name>
    <dbReference type="NCBI Taxonomy" id="315576"/>
    <lineage>
        <taxon>Eukaryota</taxon>
        <taxon>Metazoa</taxon>
        <taxon>Ecdysozoa</taxon>
        <taxon>Arthropoda</taxon>
        <taxon>Hexapoda</taxon>
        <taxon>Insecta</taxon>
        <taxon>Pterygota</taxon>
        <taxon>Neoptera</taxon>
        <taxon>Endopterygota</taxon>
        <taxon>Diptera</taxon>
        <taxon>Nematocera</taxon>
        <taxon>Chironomoidea</taxon>
        <taxon>Chironomidae</taxon>
        <taxon>Chironominae</taxon>
        <taxon>Chironomus</taxon>
    </lineage>
</organism>
<protein>
    <recommendedName>
        <fullName evidence="2">DUF4746 domain-containing protein</fullName>
    </recommendedName>
</protein>
<dbReference type="EMBL" id="OU895877">
    <property type="protein sequence ID" value="CAG9798559.1"/>
    <property type="molecule type" value="Genomic_DNA"/>
</dbReference>
<dbReference type="InterPro" id="IPR051766">
    <property type="entry name" value="TXND_domain-containing"/>
</dbReference>
<dbReference type="Gene3D" id="3.40.30.10">
    <property type="entry name" value="Glutaredoxin"/>
    <property type="match status" value="1"/>
</dbReference>
<feature type="compositionally biased region" description="Acidic residues" evidence="1">
    <location>
        <begin position="538"/>
        <end position="558"/>
    </location>
</feature>
<dbReference type="Proteomes" id="UP001153620">
    <property type="component" value="Chromosome 1"/>
</dbReference>
<gene>
    <name evidence="3" type="ORF">CHIRRI_LOCUS1541</name>
</gene>
<feature type="region of interest" description="Disordered" evidence="1">
    <location>
        <begin position="493"/>
        <end position="568"/>
    </location>
</feature>
<dbReference type="PANTHER" id="PTHR46135">
    <property type="entry name" value="NME/NM23 FAMILY MEMBER 8"/>
    <property type="match status" value="1"/>
</dbReference>
<evidence type="ECO:0000313" key="4">
    <source>
        <dbReference type="Proteomes" id="UP001153620"/>
    </source>
</evidence>
<dbReference type="PANTHER" id="PTHR46135:SF3">
    <property type="entry name" value="NME_NM23 FAMILY MEMBER 8"/>
    <property type="match status" value="1"/>
</dbReference>
<dbReference type="AlphaFoldDB" id="A0A9N9RIC2"/>
<accession>A0A9N9RIC2</accession>
<keyword evidence="4" id="KW-1185">Reference proteome</keyword>
<dbReference type="Pfam" id="PF15928">
    <property type="entry name" value="DUF4746"/>
    <property type="match status" value="1"/>
</dbReference>
<proteinExistence type="predicted"/>
<name>A0A9N9RIC2_9DIPT</name>
<feature type="compositionally biased region" description="Polar residues" evidence="1">
    <location>
        <begin position="525"/>
        <end position="537"/>
    </location>
</feature>